<reference evidence="1 2" key="1">
    <citation type="submission" date="2020-02" db="EMBL/GenBank/DDBJ databases">
        <title>Genome sequence of the type strain CCBAU10050 of Rhizobium daejeonense.</title>
        <authorList>
            <person name="Gao J."/>
            <person name="Sun J."/>
        </authorList>
    </citation>
    <scope>NUCLEOTIDE SEQUENCE [LARGE SCALE GENOMIC DNA]</scope>
    <source>
        <strain evidence="1 2">CCBAU10050</strain>
    </source>
</reference>
<protein>
    <submittedName>
        <fullName evidence="1">Uncharacterized protein</fullName>
    </submittedName>
</protein>
<accession>A0A6M1SIC5</accession>
<organism evidence="1 2">
    <name type="scientific">Rhizobium daejeonense</name>
    <dbReference type="NCBI Taxonomy" id="240521"/>
    <lineage>
        <taxon>Bacteria</taxon>
        <taxon>Pseudomonadati</taxon>
        <taxon>Pseudomonadota</taxon>
        <taxon>Alphaproteobacteria</taxon>
        <taxon>Hyphomicrobiales</taxon>
        <taxon>Rhizobiaceae</taxon>
        <taxon>Rhizobium/Agrobacterium group</taxon>
        <taxon>Rhizobium</taxon>
    </lineage>
</organism>
<sequence>MKGYVVAEVSLTANDEAWHGRKFPTMEMSDQLMATLQTLPVMADPNFDLKEVRAGIVAKMNERFGAEAFYQAVLARLEFLSVADIEKTRNPEIYRVKSTSIAKQPA</sequence>
<proteinExistence type="predicted"/>
<evidence type="ECO:0000313" key="1">
    <source>
        <dbReference type="EMBL" id="NGO66556.1"/>
    </source>
</evidence>
<dbReference type="Proteomes" id="UP000477849">
    <property type="component" value="Unassembled WGS sequence"/>
</dbReference>
<gene>
    <name evidence="1" type="ORF">G6N76_23080</name>
</gene>
<dbReference type="AlphaFoldDB" id="A0A6M1SIC5"/>
<dbReference type="RefSeq" id="WP_163906539.1">
    <property type="nucleotide sequence ID" value="NZ_CP048428.1"/>
</dbReference>
<name>A0A6M1SIC5_9HYPH</name>
<keyword evidence="2" id="KW-1185">Reference proteome</keyword>
<evidence type="ECO:0000313" key="2">
    <source>
        <dbReference type="Proteomes" id="UP000477849"/>
    </source>
</evidence>
<dbReference type="EMBL" id="JAAKZH010000012">
    <property type="protein sequence ID" value="NGO66556.1"/>
    <property type="molecule type" value="Genomic_DNA"/>
</dbReference>
<comment type="caution">
    <text evidence="1">The sequence shown here is derived from an EMBL/GenBank/DDBJ whole genome shotgun (WGS) entry which is preliminary data.</text>
</comment>